<keyword evidence="4" id="KW-0408">Iron</keyword>
<evidence type="ECO:0000256" key="5">
    <source>
        <dbReference type="ARBA" id="ARBA00023014"/>
    </source>
</evidence>
<dbReference type="InterPro" id="IPR023867">
    <property type="entry name" value="Sulphatase_maturase_rSAM"/>
</dbReference>
<dbReference type="EMBL" id="DRMH01000078">
    <property type="protein sequence ID" value="HFC98024.1"/>
    <property type="molecule type" value="Genomic_DNA"/>
</dbReference>
<evidence type="ECO:0000256" key="3">
    <source>
        <dbReference type="ARBA" id="ARBA00022723"/>
    </source>
</evidence>
<keyword evidence="2" id="KW-0949">S-adenosyl-L-methionine</keyword>
<dbReference type="CDD" id="cd01335">
    <property type="entry name" value="Radical_SAM"/>
    <property type="match status" value="1"/>
</dbReference>
<protein>
    <submittedName>
        <fullName evidence="7">Radical SAM protein</fullName>
    </submittedName>
</protein>
<gene>
    <name evidence="7" type="ORF">ENJ40_06155</name>
</gene>
<dbReference type="SUPFAM" id="SSF102114">
    <property type="entry name" value="Radical SAM enzymes"/>
    <property type="match status" value="1"/>
</dbReference>
<dbReference type="GO" id="GO:0051536">
    <property type="term" value="F:iron-sulfur cluster binding"/>
    <property type="evidence" value="ECO:0007669"/>
    <property type="project" value="UniProtKB-KW"/>
</dbReference>
<dbReference type="PANTHER" id="PTHR43273">
    <property type="entry name" value="ANAEROBIC SULFATASE-MATURATING ENZYME HOMOLOG ASLB-RELATED"/>
    <property type="match status" value="1"/>
</dbReference>
<feature type="domain" description="Radical SAM core" evidence="6">
    <location>
        <begin position="20"/>
        <end position="164"/>
    </location>
</feature>
<dbReference type="InterPro" id="IPR007197">
    <property type="entry name" value="rSAM"/>
</dbReference>
<dbReference type="SFLD" id="SFLDG01067">
    <property type="entry name" value="SPASM/twitch_domain_containing"/>
    <property type="match status" value="1"/>
</dbReference>
<evidence type="ECO:0000256" key="1">
    <source>
        <dbReference type="ARBA" id="ARBA00001966"/>
    </source>
</evidence>
<dbReference type="GO" id="GO:0046872">
    <property type="term" value="F:metal ion binding"/>
    <property type="evidence" value="ECO:0007669"/>
    <property type="project" value="UniProtKB-KW"/>
</dbReference>
<comment type="cofactor">
    <cofactor evidence="1">
        <name>[4Fe-4S] cluster</name>
        <dbReference type="ChEBI" id="CHEBI:49883"/>
    </cofactor>
</comment>
<dbReference type="Proteomes" id="UP000886043">
    <property type="component" value="Unassembled WGS sequence"/>
</dbReference>
<name>A0A7C3GV56_9BACT</name>
<evidence type="ECO:0000256" key="4">
    <source>
        <dbReference type="ARBA" id="ARBA00023004"/>
    </source>
</evidence>
<evidence type="ECO:0000259" key="6">
    <source>
        <dbReference type="Pfam" id="PF04055"/>
    </source>
</evidence>
<dbReference type="PANTHER" id="PTHR43273:SF2">
    <property type="entry name" value="RADICAL SAM CORE DOMAIN-CONTAINING PROTEIN"/>
    <property type="match status" value="1"/>
</dbReference>
<dbReference type="SFLD" id="SFLDS00029">
    <property type="entry name" value="Radical_SAM"/>
    <property type="match status" value="1"/>
</dbReference>
<dbReference type="AlphaFoldDB" id="A0A7C3GV56"/>
<dbReference type="GO" id="GO:0016491">
    <property type="term" value="F:oxidoreductase activity"/>
    <property type="evidence" value="ECO:0007669"/>
    <property type="project" value="InterPro"/>
</dbReference>
<organism evidence="7">
    <name type="scientific">Thermosulfurimonas dismutans</name>
    <dbReference type="NCBI Taxonomy" id="999894"/>
    <lineage>
        <taxon>Bacteria</taxon>
        <taxon>Pseudomonadati</taxon>
        <taxon>Thermodesulfobacteriota</taxon>
        <taxon>Thermodesulfobacteria</taxon>
        <taxon>Thermodesulfobacteriales</taxon>
        <taxon>Thermodesulfobacteriaceae</taxon>
        <taxon>Thermosulfurimonas</taxon>
    </lineage>
</organism>
<evidence type="ECO:0000313" key="7">
    <source>
        <dbReference type="EMBL" id="HFC98024.1"/>
    </source>
</evidence>
<accession>A0A7C3GV56</accession>
<dbReference type="Gene3D" id="3.20.20.70">
    <property type="entry name" value="Aldolase class I"/>
    <property type="match status" value="1"/>
</dbReference>
<evidence type="ECO:0000256" key="2">
    <source>
        <dbReference type="ARBA" id="ARBA00022691"/>
    </source>
</evidence>
<dbReference type="InterPro" id="IPR058240">
    <property type="entry name" value="rSAM_sf"/>
</dbReference>
<keyword evidence="3" id="KW-0479">Metal-binding</keyword>
<sequence>MSLKLDNFLGPRQPVIFHLTVTGRCQARCEGCINALSFGRREDFADSWECVPERDARALCELLKKTDGRPAVVAFYGGEPLLAAEKMEAVRVRLRALLNGRPLRFMLYTNGELLSRTLKRHPDLLRDLWLISVSIDGSEGKHERFRRGTSLSRIRENLAALKETMGTPVLMWSTLRDEASLRDCLEEFLRLKARGLCDYFFWHLIETDRPISSFEAFCRRYLSDLAFLLETYLSWLSSGRILPVLPLNELFFFLLSGIRRGHTGCGVERAENFDLQGGRLLPCADLGEEFVLGEIKPSGEIAWCGNPARLSSLVSYRRDLGCEECPAEFYCGGRCPVLIKNSPERARQYCLLTRDLVNLAREALSEVRRLLKKTGLSPENLYLPYGYLTLFTDVIP</sequence>
<proteinExistence type="predicted"/>
<dbReference type="InterPro" id="IPR013785">
    <property type="entry name" value="Aldolase_TIM"/>
</dbReference>
<keyword evidence="5" id="KW-0411">Iron-sulfur</keyword>
<dbReference type="Pfam" id="PF04055">
    <property type="entry name" value="Radical_SAM"/>
    <property type="match status" value="1"/>
</dbReference>
<comment type="caution">
    <text evidence="7">The sequence shown here is derived from an EMBL/GenBank/DDBJ whole genome shotgun (WGS) entry which is preliminary data.</text>
</comment>
<reference evidence="7" key="1">
    <citation type="journal article" date="2020" name="mSystems">
        <title>Genome- and Community-Level Interaction Insights into Carbon Utilization and Element Cycling Functions of Hydrothermarchaeota in Hydrothermal Sediment.</title>
        <authorList>
            <person name="Zhou Z."/>
            <person name="Liu Y."/>
            <person name="Xu W."/>
            <person name="Pan J."/>
            <person name="Luo Z.H."/>
            <person name="Li M."/>
        </authorList>
    </citation>
    <scope>NUCLEOTIDE SEQUENCE [LARGE SCALE GENOMIC DNA]</scope>
    <source>
        <strain evidence="7">HyVt-483</strain>
    </source>
</reference>